<dbReference type="Proteomes" id="UP001153331">
    <property type="component" value="Unassembled WGS sequence"/>
</dbReference>
<accession>A0ACC2I6M0</accession>
<sequence length="219" mass="23885">MLTSFESGGGGQEGLTEPSHTHNAPKKPTKYVFRRRSTRVGEDPKQVVRFPRGRSLPRPSSDDGLPRAHPSQKLVDSMLRLLTVAWVSLVSAKCQDKRSSKHSKPRLAHVSRGAGFTCTVRTGGTGDGEDERQVVEDDLARWCQVQSGAVLVNFAQTHAYSIAGSSSQSRCFTGAQAVGAQSRQHHAKYPEVVWVKHVSSLKAMRLAFGLIRDTPSPAI</sequence>
<dbReference type="EMBL" id="JAPHNI010000462">
    <property type="protein sequence ID" value="KAJ8110823.1"/>
    <property type="molecule type" value="Genomic_DNA"/>
</dbReference>
<name>A0ACC2I6M0_9PLEO</name>
<gene>
    <name evidence="1" type="ORF">OPT61_g6427</name>
</gene>
<proteinExistence type="predicted"/>
<protein>
    <submittedName>
        <fullName evidence="1">Uncharacterized protein</fullName>
    </submittedName>
</protein>
<evidence type="ECO:0000313" key="2">
    <source>
        <dbReference type="Proteomes" id="UP001153331"/>
    </source>
</evidence>
<organism evidence="1 2">
    <name type="scientific">Boeremia exigua</name>
    <dbReference type="NCBI Taxonomy" id="749465"/>
    <lineage>
        <taxon>Eukaryota</taxon>
        <taxon>Fungi</taxon>
        <taxon>Dikarya</taxon>
        <taxon>Ascomycota</taxon>
        <taxon>Pezizomycotina</taxon>
        <taxon>Dothideomycetes</taxon>
        <taxon>Pleosporomycetidae</taxon>
        <taxon>Pleosporales</taxon>
        <taxon>Pleosporineae</taxon>
        <taxon>Didymellaceae</taxon>
        <taxon>Boeremia</taxon>
    </lineage>
</organism>
<reference evidence="1" key="1">
    <citation type="submission" date="2022-11" db="EMBL/GenBank/DDBJ databases">
        <title>Genome Sequence of Boeremia exigua.</title>
        <authorList>
            <person name="Buettner E."/>
        </authorList>
    </citation>
    <scope>NUCLEOTIDE SEQUENCE</scope>
    <source>
        <strain evidence="1">CU02</strain>
    </source>
</reference>
<comment type="caution">
    <text evidence="1">The sequence shown here is derived from an EMBL/GenBank/DDBJ whole genome shotgun (WGS) entry which is preliminary data.</text>
</comment>
<keyword evidence="2" id="KW-1185">Reference proteome</keyword>
<evidence type="ECO:0000313" key="1">
    <source>
        <dbReference type="EMBL" id="KAJ8110823.1"/>
    </source>
</evidence>